<organism evidence="2 3">
    <name type="scientific">Streptomyces kanamyceticus</name>
    <dbReference type="NCBI Taxonomy" id="1967"/>
    <lineage>
        <taxon>Bacteria</taxon>
        <taxon>Bacillati</taxon>
        <taxon>Actinomycetota</taxon>
        <taxon>Actinomycetes</taxon>
        <taxon>Kitasatosporales</taxon>
        <taxon>Streptomycetaceae</taxon>
        <taxon>Streptomyces</taxon>
    </lineage>
</organism>
<dbReference type="Proteomes" id="UP000325529">
    <property type="component" value="Chromosome"/>
</dbReference>
<proteinExistence type="predicted"/>
<dbReference type="AlphaFoldDB" id="A0A5J6GMH1"/>
<evidence type="ECO:0000313" key="3">
    <source>
        <dbReference type="Proteomes" id="UP000325529"/>
    </source>
</evidence>
<keyword evidence="3" id="KW-1185">Reference proteome</keyword>
<protein>
    <submittedName>
        <fullName evidence="2">Uncharacterized protein</fullName>
    </submittedName>
</protein>
<name>A0A5J6GMH1_STRKN</name>
<sequence length="572" mass="59232">MGTRLSIGRFVAEAPLADERRVARLAESVVRHDLARALDSADVPAGIWCLRRLDVQVTLDGDATDAALRRAWATALATRLVETLTSPGPDVVHYDGPVQAVADLIASTSLGRIERAWAWEKAGVRGRGDPDPVRAPGAAIVAALRRLCTQSPGAGLAALLDAVRQVGLAAPHQALGGPHSRARCGGWPAIAALLAPVPGPPGGLPSPVAGPGSRSTPRGDAEHGNGNTLPADADRRSGNTPPTDTEPGIVTTPPANAMPTNGTTPPPGAETPTGQQQSSPHRTAAAAPPDSPVPTGPTGHQVLTQALFSRSVLARAVGGSRLRPDASDAMAWAALIVAETDPAALARPDADELLRAVAALGDASFPAARADRAYASTTAEPRSAHQEPAGTTPDDTSTGREPAPAAPGLPTRWAGLLFLLSLAPAVGLPHAVLADADLARHPLPWVLRAVAVSLLPLADDDPALAAFSGLDPVKPLPWPHVDHPTAEETRAVLRLGERWSRAAAQALGQPEREKAAVVRGLAARRGTVFLSPGWIEVVLALDEVDVGVRVAGLDLDPGWIPWLGRVICFRYV</sequence>
<evidence type="ECO:0000313" key="2">
    <source>
        <dbReference type="EMBL" id="QEU96629.1"/>
    </source>
</evidence>
<dbReference type="EMBL" id="CP023699">
    <property type="protein sequence ID" value="QEU96629.1"/>
    <property type="molecule type" value="Genomic_DNA"/>
</dbReference>
<dbReference type="KEGG" id="ska:CP970_41875"/>
<dbReference type="RefSeq" id="WP_150494632.1">
    <property type="nucleotide sequence ID" value="NZ_CP023699.1"/>
</dbReference>
<feature type="region of interest" description="Disordered" evidence="1">
    <location>
        <begin position="373"/>
        <end position="406"/>
    </location>
</feature>
<reference evidence="2 3" key="1">
    <citation type="submission" date="2017-09" db="EMBL/GenBank/DDBJ databases">
        <authorList>
            <person name="Lee N."/>
            <person name="Cho B.-K."/>
        </authorList>
    </citation>
    <scope>NUCLEOTIDE SEQUENCE [LARGE SCALE GENOMIC DNA]</scope>
    <source>
        <strain evidence="2 3">ATCC 12853</strain>
    </source>
</reference>
<feature type="compositionally biased region" description="Low complexity" evidence="1">
    <location>
        <begin position="251"/>
        <end position="263"/>
    </location>
</feature>
<accession>A0A5J6GMH1</accession>
<evidence type="ECO:0000256" key="1">
    <source>
        <dbReference type="SAM" id="MobiDB-lite"/>
    </source>
</evidence>
<gene>
    <name evidence="2" type="ORF">CP970_41875</name>
</gene>
<feature type="region of interest" description="Disordered" evidence="1">
    <location>
        <begin position="201"/>
        <end position="297"/>
    </location>
</feature>